<organism evidence="3 4">
    <name type="scientific">Blomia tropicalis</name>
    <name type="common">Mite</name>
    <dbReference type="NCBI Taxonomy" id="40697"/>
    <lineage>
        <taxon>Eukaryota</taxon>
        <taxon>Metazoa</taxon>
        <taxon>Ecdysozoa</taxon>
        <taxon>Arthropoda</taxon>
        <taxon>Chelicerata</taxon>
        <taxon>Arachnida</taxon>
        <taxon>Acari</taxon>
        <taxon>Acariformes</taxon>
        <taxon>Sarcoptiformes</taxon>
        <taxon>Astigmata</taxon>
        <taxon>Glycyphagoidea</taxon>
        <taxon>Echimyopodidae</taxon>
        <taxon>Blomia</taxon>
    </lineage>
</organism>
<dbReference type="EMBL" id="JAPWDV010000001">
    <property type="protein sequence ID" value="KAJ6225273.1"/>
    <property type="molecule type" value="Genomic_DNA"/>
</dbReference>
<evidence type="ECO:0000313" key="4">
    <source>
        <dbReference type="Proteomes" id="UP001142055"/>
    </source>
</evidence>
<name>A0A9Q0MFY3_BLOTA</name>
<evidence type="ECO:0000256" key="2">
    <source>
        <dbReference type="SAM" id="SignalP"/>
    </source>
</evidence>
<keyword evidence="4" id="KW-1185">Reference proteome</keyword>
<reference evidence="3" key="1">
    <citation type="submission" date="2022-12" db="EMBL/GenBank/DDBJ databases">
        <title>Genome assemblies of Blomia tropicalis.</title>
        <authorList>
            <person name="Cui Y."/>
        </authorList>
    </citation>
    <scope>NUCLEOTIDE SEQUENCE</scope>
    <source>
        <tissue evidence="3">Adult mites</tissue>
    </source>
</reference>
<protein>
    <submittedName>
        <fullName evidence="3">Uncharacterized protein</fullName>
    </submittedName>
</protein>
<evidence type="ECO:0000313" key="3">
    <source>
        <dbReference type="EMBL" id="KAJ6225273.1"/>
    </source>
</evidence>
<feature type="compositionally biased region" description="Polar residues" evidence="1">
    <location>
        <begin position="215"/>
        <end position="243"/>
    </location>
</feature>
<evidence type="ECO:0000256" key="1">
    <source>
        <dbReference type="SAM" id="MobiDB-lite"/>
    </source>
</evidence>
<feature type="chain" id="PRO_5040325426" evidence="2">
    <location>
        <begin position="28"/>
        <end position="243"/>
    </location>
</feature>
<comment type="caution">
    <text evidence="3">The sequence shown here is derived from an EMBL/GenBank/DDBJ whole genome shotgun (WGS) entry which is preliminary data.</text>
</comment>
<sequence length="243" mass="27429">MISSISIRNIILIITVVFIYQSSDVSAQDKNVQQQSKKCQQYGHSCLGGHGKRSSSISQSSQSQPSPLSMNSYSTYFDALKSRQMPASMMMMGNHADSSHSFEENGLIDPKLIRPITPLGLLRWSLMFTLHSLPPSNKKMSSMDDTVRTNDDPILTHYGLNDGQNVYQPNSRSLLLKRAKEQINQQQQSSSIDGELQTNYNSLMRIRRSIDNKRPSQQQQPRPTVKPTVTSNQINRTQKILNN</sequence>
<dbReference type="AlphaFoldDB" id="A0A9Q0MFY3"/>
<dbReference type="Proteomes" id="UP001142055">
    <property type="component" value="Chromosome 1"/>
</dbReference>
<accession>A0A9Q0MFY3</accession>
<proteinExistence type="predicted"/>
<dbReference type="OrthoDB" id="6516849at2759"/>
<feature type="signal peptide" evidence="2">
    <location>
        <begin position="1"/>
        <end position="27"/>
    </location>
</feature>
<feature type="region of interest" description="Disordered" evidence="1">
    <location>
        <begin position="211"/>
        <end position="243"/>
    </location>
</feature>
<keyword evidence="2" id="KW-0732">Signal</keyword>
<feature type="region of interest" description="Disordered" evidence="1">
    <location>
        <begin position="44"/>
        <end position="69"/>
    </location>
</feature>
<gene>
    <name evidence="3" type="ORF">RDWZM_003818</name>
</gene>
<feature type="compositionally biased region" description="Low complexity" evidence="1">
    <location>
        <begin position="54"/>
        <end position="69"/>
    </location>
</feature>